<evidence type="ECO:0000313" key="2">
    <source>
        <dbReference type="Proteomes" id="UP000646244"/>
    </source>
</evidence>
<gene>
    <name evidence="1" type="ORF">GCM10010507_63110</name>
</gene>
<dbReference type="Pfam" id="PF19768">
    <property type="entry name" value="DUF6255"/>
    <property type="match status" value="1"/>
</dbReference>
<reference evidence="1" key="1">
    <citation type="journal article" date="2014" name="Int. J. Syst. Evol. Microbiol.">
        <title>Complete genome sequence of Corynebacterium casei LMG S-19264T (=DSM 44701T), isolated from a smear-ripened cheese.</title>
        <authorList>
            <consortium name="US DOE Joint Genome Institute (JGI-PGF)"/>
            <person name="Walter F."/>
            <person name="Albersmeier A."/>
            <person name="Kalinowski J."/>
            <person name="Ruckert C."/>
        </authorList>
    </citation>
    <scope>NUCLEOTIDE SEQUENCE</scope>
    <source>
        <strain evidence="1">JCM 4633</strain>
    </source>
</reference>
<proteinExistence type="predicted"/>
<dbReference type="Proteomes" id="UP000646244">
    <property type="component" value="Unassembled WGS sequence"/>
</dbReference>
<sequence length="89" mass="9668">MVSAYAAGRLVTHCPHAAGWTRAEGEARCERCGVRRFTEYGAVRPPGLPQAVVPAARDRYAADRAAARNVAHRSVHFPSIATNGRPMLR</sequence>
<dbReference type="EMBL" id="BMVB01000052">
    <property type="protein sequence ID" value="GHC75072.1"/>
    <property type="molecule type" value="Genomic_DNA"/>
</dbReference>
<comment type="caution">
    <text evidence="1">The sequence shown here is derived from an EMBL/GenBank/DDBJ whole genome shotgun (WGS) entry which is preliminary data.</text>
</comment>
<evidence type="ECO:0000313" key="1">
    <source>
        <dbReference type="EMBL" id="GHC75072.1"/>
    </source>
</evidence>
<name>A0A918WRR7_STRCJ</name>
<dbReference type="AlphaFoldDB" id="A0A918WRR7"/>
<reference evidence="1" key="2">
    <citation type="submission" date="2020-09" db="EMBL/GenBank/DDBJ databases">
        <authorList>
            <person name="Sun Q."/>
            <person name="Ohkuma M."/>
        </authorList>
    </citation>
    <scope>NUCLEOTIDE SEQUENCE</scope>
    <source>
        <strain evidence="1">JCM 4633</strain>
    </source>
</reference>
<dbReference type="InterPro" id="IPR046222">
    <property type="entry name" value="DUF6255"/>
</dbReference>
<organism evidence="1 2">
    <name type="scientific">Streptomyces cinnamoneus</name>
    <name type="common">Streptoverticillium cinnamoneum</name>
    <dbReference type="NCBI Taxonomy" id="53446"/>
    <lineage>
        <taxon>Bacteria</taxon>
        <taxon>Bacillati</taxon>
        <taxon>Actinomycetota</taxon>
        <taxon>Actinomycetes</taxon>
        <taxon>Kitasatosporales</taxon>
        <taxon>Streptomycetaceae</taxon>
        <taxon>Streptomyces</taxon>
        <taxon>Streptomyces cinnamoneus group</taxon>
    </lineage>
</organism>
<accession>A0A918WRR7</accession>
<protein>
    <submittedName>
        <fullName evidence="1">Uncharacterized protein</fullName>
    </submittedName>
</protein>